<evidence type="ECO:0000256" key="3">
    <source>
        <dbReference type="ARBA" id="ARBA00022723"/>
    </source>
</evidence>
<dbReference type="PRINTS" id="PR00465">
    <property type="entry name" value="EP450IV"/>
</dbReference>
<dbReference type="InterPro" id="IPR002403">
    <property type="entry name" value="Cyt_P450_E_grp-IV"/>
</dbReference>
<organism evidence="7 8">
    <name type="scientific">Marasmiellus scandens</name>
    <dbReference type="NCBI Taxonomy" id="2682957"/>
    <lineage>
        <taxon>Eukaryota</taxon>
        <taxon>Fungi</taxon>
        <taxon>Dikarya</taxon>
        <taxon>Basidiomycota</taxon>
        <taxon>Agaricomycotina</taxon>
        <taxon>Agaricomycetes</taxon>
        <taxon>Agaricomycetidae</taxon>
        <taxon>Agaricales</taxon>
        <taxon>Marasmiineae</taxon>
        <taxon>Omphalotaceae</taxon>
        <taxon>Marasmiellus</taxon>
    </lineage>
</organism>
<dbReference type="PROSITE" id="PS00086">
    <property type="entry name" value="CYTOCHROME_P450"/>
    <property type="match status" value="1"/>
</dbReference>
<dbReference type="Pfam" id="PF00067">
    <property type="entry name" value="p450"/>
    <property type="match status" value="1"/>
</dbReference>
<evidence type="ECO:0000313" key="7">
    <source>
        <dbReference type="EMBL" id="KAK7446290.1"/>
    </source>
</evidence>
<dbReference type="PANTHER" id="PTHR46206">
    <property type="entry name" value="CYTOCHROME P450"/>
    <property type="match status" value="1"/>
</dbReference>
<dbReference type="InterPro" id="IPR036396">
    <property type="entry name" value="Cyt_P450_sf"/>
</dbReference>
<sequence>MHHDERHYENPDEFQPFRFSEMRGSEEGASIKHQMITPNKDYFFFGTGRHACPGRFFAVNELKTLVAHTLLTYDVKLENDRKVIPDPILFVNAVLPNQNAKVMFRKRGE</sequence>
<dbReference type="InterPro" id="IPR001128">
    <property type="entry name" value="Cyt_P450"/>
</dbReference>
<name>A0ABR1J0G2_9AGAR</name>
<keyword evidence="3 6" id="KW-0479">Metal-binding</keyword>
<evidence type="ECO:0000256" key="1">
    <source>
        <dbReference type="ARBA" id="ARBA00001971"/>
    </source>
</evidence>
<evidence type="ECO:0008006" key="9">
    <source>
        <dbReference type="Google" id="ProtNLM"/>
    </source>
</evidence>
<keyword evidence="5 6" id="KW-0408">Iron</keyword>
<reference evidence="7 8" key="1">
    <citation type="submission" date="2024-01" db="EMBL/GenBank/DDBJ databases">
        <title>A draft genome for the cacao thread blight pathogen Marasmiellus scandens.</title>
        <authorList>
            <person name="Baruah I.K."/>
            <person name="Leung J."/>
            <person name="Bukari Y."/>
            <person name="Amoako-Attah I."/>
            <person name="Meinhardt L.W."/>
            <person name="Bailey B.A."/>
            <person name="Cohen S.P."/>
        </authorList>
    </citation>
    <scope>NUCLEOTIDE SEQUENCE [LARGE SCALE GENOMIC DNA]</scope>
    <source>
        <strain evidence="7 8">GH-19</strain>
    </source>
</reference>
<keyword evidence="6" id="KW-0503">Monooxygenase</keyword>
<accession>A0ABR1J0G2</accession>
<evidence type="ECO:0000256" key="4">
    <source>
        <dbReference type="ARBA" id="ARBA00023002"/>
    </source>
</evidence>
<evidence type="ECO:0000256" key="5">
    <source>
        <dbReference type="ARBA" id="ARBA00023004"/>
    </source>
</evidence>
<comment type="caution">
    <text evidence="7">The sequence shown here is derived from an EMBL/GenBank/DDBJ whole genome shotgun (WGS) entry which is preliminary data.</text>
</comment>
<dbReference type="EMBL" id="JBANRG010000044">
    <property type="protein sequence ID" value="KAK7446290.1"/>
    <property type="molecule type" value="Genomic_DNA"/>
</dbReference>
<evidence type="ECO:0000313" key="8">
    <source>
        <dbReference type="Proteomes" id="UP001498398"/>
    </source>
</evidence>
<evidence type="ECO:0000256" key="6">
    <source>
        <dbReference type="RuleBase" id="RU000461"/>
    </source>
</evidence>
<proteinExistence type="inferred from homology"/>
<keyword evidence="8" id="KW-1185">Reference proteome</keyword>
<keyword evidence="6" id="KW-0349">Heme</keyword>
<keyword evidence="4 6" id="KW-0560">Oxidoreductase</keyword>
<comment type="similarity">
    <text evidence="2 6">Belongs to the cytochrome P450 family.</text>
</comment>
<comment type="cofactor">
    <cofactor evidence="1">
        <name>heme</name>
        <dbReference type="ChEBI" id="CHEBI:30413"/>
    </cofactor>
</comment>
<dbReference type="Gene3D" id="1.10.630.10">
    <property type="entry name" value="Cytochrome P450"/>
    <property type="match status" value="1"/>
</dbReference>
<evidence type="ECO:0000256" key="2">
    <source>
        <dbReference type="ARBA" id="ARBA00010617"/>
    </source>
</evidence>
<dbReference type="InterPro" id="IPR017972">
    <property type="entry name" value="Cyt_P450_CS"/>
</dbReference>
<dbReference type="Proteomes" id="UP001498398">
    <property type="component" value="Unassembled WGS sequence"/>
</dbReference>
<protein>
    <recommendedName>
        <fullName evidence="9">Cytochrome P450</fullName>
    </recommendedName>
</protein>
<dbReference type="SUPFAM" id="SSF48264">
    <property type="entry name" value="Cytochrome P450"/>
    <property type="match status" value="1"/>
</dbReference>
<gene>
    <name evidence="7" type="ORF">VKT23_014496</name>
</gene>